<dbReference type="Proteomes" id="UP000694562">
    <property type="component" value="Unplaced"/>
</dbReference>
<keyword evidence="8" id="KW-0443">Lipid metabolism</keyword>
<reference evidence="20" key="2">
    <citation type="submission" date="2025-09" db="UniProtKB">
        <authorList>
            <consortium name="Ensembl"/>
        </authorList>
    </citation>
    <scope>IDENTIFICATION</scope>
</reference>
<keyword evidence="7" id="KW-0408">Iron</keyword>
<accession>A0A8C4XRK7</accession>
<protein>
    <recommendedName>
        <fullName evidence="13">Alkylglycerol monooxygenase</fullName>
        <ecNumber evidence="12">1.14.16.5</ecNumber>
    </recommendedName>
    <alternativeName>
        <fullName evidence="14">Transmembrane protein 195</fullName>
    </alternativeName>
</protein>
<dbReference type="GO" id="GO:0050479">
    <property type="term" value="F:glyceryl-ether monooxygenase activity"/>
    <property type="evidence" value="ECO:0007669"/>
    <property type="project" value="UniProtKB-EC"/>
</dbReference>
<evidence type="ECO:0000256" key="3">
    <source>
        <dbReference type="ARBA" id="ARBA00022692"/>
    </source>
</evidence>
<evidence type="ECO:0000256" key="11">
    <source>
        <dbReference type="ARBA" id="ARBA00038190"/>
    </source>
</evidence>
<feature type="region of interest" description="Disordered" evidence="16">
    <location>
        <begin position="91"/>
        <end position="120"/>
    </location>
</feature>
<evidence type="ECO:0000256" key="14">
    <source>
        <dbReference type="ARBA" id="ARBA00041444"/>
    </source>
</evidence>
<reference evidence="20" key="1">
    <citation type="submission" date="2025-08" db="UniProtKB">
        <authorList>
            <consortium name="Ensembl"/>
        </authorList>
    </citation>
    <scope>IDENTIFICATION</scope>
</reference>
<evidence type="ECO:0000256" key="8">
    <source>
        <dbReference type="ARBA" id="ARBA00023098"/>
    </source>
</evidence>
<evidence type="ECO:0000256" key="16">
    <source>
        <dbReference type="SAM" id="MobiDB-lite"/>
    </source>
</evidence>
<dbReference type="AlphaFoldDB" id="A0A8C4XRK7"/>
<feature type="domain" description="Fatty acid hydroxylase" evidence="18">
    <location>
        <begin position="264"/>
        <end position="395"/>
    </location>
</feature>
<dbReference type="InterPro" id="IPR051689">
    <property type="entry name" value="Sterol_desaturase/TMEM195"/>
</dbReference>
<evidence type="ECO:0000256" key="12">
    <source>
        <dbReference type="ARBA" id="ARBA00039026"/>
    </source>
</evidence>
<dbReference type="GO" id="GO:0005789">
    <property type="term" value="C:endoplasmic reticulum membrane"/>
    <property type="evidence" value="ECO:0007669"/>
    <property type="project" value="UniProtKB-SubCell"/>
</dbReference>
<evidence type="ECO:0000256" key="2">
    <source>
        <dbReference type="ARBA" id="ARBA00004477"/>
    </source>
</evidence>
<keyword evidence="9 17" id="KW-0472">Membrane</keyword>
<dbReference type="Pfam" id="PF24858">
    <property type="entry name" value="AGMP_C"/>
    <property type="match status" value="1"/>
</dbReference>
<dbReference type="InterPro" id="IPR006694">
    <property type="entry name" value="Fatty_acid_hydroxylase"/>
</dbReference>
<dbReference type="GO" id="GO:0006643">
    <property type="term" value="P:membrane lipid metabolic process"/>
    <property type="evidence" value="ECO:0007669"/>
    <property type="project" value="TreeGrafter"/>
</dbReference>
<keyword evidence="6" id="KW-0560">Oxidoreductase</keyword>
<comment type="subcellular location">
    <subcellularLocation>
        <location evidence="2">Endoplasmic reticulum membrane</location>
        <topology evidence="2">Multi-pass membrane protein</topology>
    </subcellularLocation>
</comment>
<feature type="domain" description="Alkylglycerol monooxygenase C-terminal" evidence="19">
    <location>
        <begin position="481"/>
        <end position="568"/>
    </location>
</feature>
<name>A0A8C4XRK7_FALTI</name>
<evidence type="ECO:0000256" key="7">
    <source>
        <dbReference type="ARBA" id="ARBA00023004"/>
    </source>
</evidence>
<organism evidence="20 21">
    <name type="scientific">Falco tinnunculus</name>
    <name type="common">Common kestrel</name>
    <dbReference type="NCBI Taxonomy" id="100819"/>
    <lineage>
        <taxon>Eukaryota</taxon>
        <taxon>Metazoa</taxon>
        <taxon>Chordata</taxon>
        <taxon>Craniata</taxon>
        <taxon>Vertebrata</taxon>
        <taxon>Euteleostomi</taxon>
        <taxon>Archelosauria</taxon>
        <taxon>Archosauria</taxon>
        <taxon>Dinosauria</taxon>
        <taxon>Saurischia</taxon>
        <taxon>Theropoda</taxon>
        <taxon>Coelurosauria</taxon>
        <taxon>Aves</taxon>
        <taxon>Neognathae</taxon>
        <taxon>Neoaves</taxon>
        <taxon>Telluraves</taxon>
        <taxon>Australaves</taxon>
        <taxon>Falconiformes</taxon>
        <taxon>Falconidae</taxon>
        <taxon>Falco</taxon>
    </lineage>
</organism>
<evidence type="ECO:0000256" key="17">
    <source>
        <dbReference type="SAM" id="Phobius"/>
    </source>
</evidence>
<evidence type="ECO:0000256" key="6">
    <source>
        <dbReference type="ARBA" id="ARBA00023002"/>
    </source>
</evidence>
<evidence type="ECO:0000256" key="15">
    <source>
        <dbReference type="ARBA" id="ARBA00047556"/>
    </source>
</evidence>
<evidence type="ECO:0000256" key="5">
    <source>
        <dbReference type="ARBA" id="ARBA00022989"/>
    </source>
</evidence>
<feature type="transmembrane region" description="Helical" evidence="17">
    <location>
        <begin position="561"/>
        <end position="579"/>
    </location>
</feature>
<dbReference type="Ensembl" id="ENSFTIT00000017659.1">
    <property type="protein sequence ID" value="ENSFTIP00000016943.1"/>
    <property type="gene ID" value="ENSFTIG00000011236.1"/>
</dbReference>
<comment type="catalytic activity">
    <reaction evidence="15">
        <text>1-O-(1,2-saturated-alkyl)-sn-glycerol + (6R)-L-erythro-5,6,7,8-tetrahydrobiopterin + O2 = a 1-(1-hydroxyalkyl)-sn-glycerol + (6R)-L-erythro-6,7-dihydrobiopterin + H2O</text>
        <dbReference type="Rhea" id="RHEA:36255"/>
        <dbReference type="ChEBI" id="CHEBI:15377"/>
        <dbReference type="ChEBI" id="CHEBI:15379"/>
        <dbReference type="ChEBI" id="CHEBI:43120"/>
        <dbReference type="ChEBI" id="CHEBI:59560"/>
        <dbReference type="ChEBI" id="CHEBI:73418"/>
        <dbReference type="ChEBI" id="CHEBI:83957"/>
        <dbReference type="EC" id="1.14.16.5"/>
    </reaction>
</comment>
<dbReference type="EC" id="1.14.16.5" evidence="12"/>
<dbReference type="OrthoDB" id="6354873at2759"/>
<comment type="function">
    <text evidence="10">Glyceryl-ether monooxygenase that cleaves the O-alkyl bond of ether lipids. Ether lipids are essential components of brain membranes.</text>
</comment>
<keyword evidence="5 17" id="KW-1133">Transmembrane helix</keyword>
<feature type="transmembrane region" description="Helical" evidence="17">
    <location>
        <begin position="317"/>
        <end position="338"/>
    </location>
</feature>
<dbReference type="PANTHER" id="PTHR21624">
    <property type="entry name" value="STEROL DESATURASE-RELATED PROTEIN"/>
    <property type="match status" value="1"/>
</dbReference>
<evidence type="ECO:0000259" key="18">
    <source>
        <dbReference type="Pfam" id="PF04116"/>
    </source>
</evidence>
<evidence type="ECO:0000256" key="4">
    <source>
        <dbReference type="ARBA" id="ARBA00022824"/>
    </source>
</evidence>
<dbReference type="Pfam" id="PF04116">
    <property type="entry name" value="FA_hydroxylase"/>
    <property type="match status" value="1"/>
</dbReference>
<proteinExistence type="inferred from homology"/>
<dbReference type="PANTHER" id="PTHR21624:SF1">
    <property type="entry name" value="ALKYLGLYCEROL MONOOXYGENASE"/>
    <property type="match status" value="1"/>
</dbReference>
<sequence>RSKKFQALLKAPRFQAPTAPWVRKHGRPRCAAPGAGAHGRSGAVRCARAERCGVAGRSGAVRCARAERSGVAGRSGAVRCARAERSGVAGRSLPRPAVRTPAAAAARPGHGQPGGRPAGHLARAAAPRSLLRAVAGRERLPHGGGGARLRGQAFLNIPGLSSPCRPVQYLAQTLAKPGISFTGHTSVKSIPFFITFIGLEFAVSWVQKRKLPGRINDGISSLSLGILSRLPDVLFRSVDLISYIYIWDKYRLFELPWDSPWTWYLTLLGVDFAYYCFHRISHEVNILWAAHQVHHSSEDYNLFTALRQSILQKYTSWIFNLPMALFIPPSVFAVHLQFNLLYQFWIHTEVITSLGPLEWILNTPSHHRVHHGRNPYCIDKNYGGTLIIWDRIFGTFEAEDAKVVYGLTHPVNSFNPIMLQLRPLAHIWNTFWATPGFCSKLSVIFKGPGWGPGKPRLGLPEEIPVITGKEVPFNPSVPAYLNCYAVVHFAVIVDFYTELLATVTVLSQGTILLRIGFIILSLTSFGLLLENRSKAGILEITRCLVFIGVYKLGYLRSQFSSLGYAYEVLFSLCAAFWGIQIMKQITSSKDKHH</sequence>
<keyword evidence="3 17" id="KW-0812">Transmembrane</keyword>
<dbReference type="InterPro" id="IPR056853">
    <property type="entry name" value="AGMP_C"/>
</dbReference>
<dbReference type="GO" id="GO:0005506">
    <property type="term" value="F:iron ion binding"/>
    <property type="evidence" value="ECO:0007669"/>
    <property type="project" value="InterPro"/>
</dbReference>
<evidence type="ECO:0000256" key="1">
    <source>
        <dbReference type="ARBA" id="ARBA00001962"/>
    </source>
</evidence>
<keyword evidence="4" id="KW-0256">Endoplasmic reticulum</keyword>
<feature type="transmembrane region" description="Helical" evidence="17">
    <location>
        <begin position="511"/>
        <end position="529"/>
    </location>
</feature>
<feature type="transmembrane region" description="Helical" evidence="17">
    <location>
        <begin position="479"/>
        <end position="499"/>
    </location>
</feature>
<evidence type="ECO:0000256" key="9">
    <source>
        <dbReference type="ARBA" id="ARBA00023136"/>
    </source>
</evidence>
<evidence type="ECO:0000256" key="13">
    <source>
        <dbReference type="ARBA" id="ARBA00040992"/>
    </source>
</evidence>
<feature type="compositionally biased region" description="Low complexity" evidence="16">
    <location>
        <begin position="94"/>
        <end position="110"/>
    </location>
</feature>
<evidence type="ECO:0000256" key="10">
    <source>
        <dbReference type="ARBA" id="ARBA00037122"/>
    </source>
</evidence>
<dbReference type="GO" id="GO:0008610">
    <property type="term" value="P:lipid biosynthetic process"/>
    <property type="evidence" value="ECO:0007669"/>
    <property type="project" value="InterPro"/>
</dbReference>
<evidence type="ECO:0000259" key="19">
    <source>
        <dbReference type="Pfam" id="PF24858"/>
    </source>
</evidence>
<comment type="cofactor">
    <cofactor evidence="1">
        <name>Fe cation</name>
        <dbReference type="ChEBI" id="CHEBI:24875"/>
    </cofactor>
</comment>
<evidence type="ECO:0000313" key="21">
    <source>
        <dbReference type="Proteomes" id="UP000694562"/>
    </source>
</evidence>
<evidence type="ECO:0000313" key="20">
    <source>
        <dbReference type="Ensembl" id="ENSFTIP00000016943.1"/>
    </source>
</evidence>
<dbReference type="OMA" id="HIGAGTH"/>
<comment type="similarity">
    <text evidence="11">Belongs to the sterol desaturase family. TMEM195 subfamily.</text>
</comment>
<keyword evidence="21" id="KW-1185">Reference proteome</keyword>